<protein>
    <submittedName>
        <fullName evidence="1">Uncharacterized protein</fullName>
    </submittedName>
</protein>
<gene>
    <name evidence="1" type="ORF">DQ384_29720</name>
</gene>
<accession>A0A367F715</accession>
<proteinExistence type="predicted"/>
<dbReference type="EMBL" id="QOIL01000020">
    <property type="protein sequence ID" value="RCG26158.1"/>
    <property type="molecule type" value="Genomic_DNA"/>
</dbReference>
<keyword evidence="2" id="KW-1185">Reference proteome</keyword>
<reference evidence="1 2" key="1">
    <citation type="submission" date="2018-06" db="EMBL/GenBank/DDBJ databases">
        <title>Sphaerisporangium craniellae sp. nov., isolated from a marine sponge in the South China Sea.</title>
        <authorList>
            <person name="Li L."/>
        </authorList>
    </citation>
    <scope>NUCLEOTIDE SEQUENCE [LARGE SCALE GENOMIC DNA]</scope>
    <source>
        <strain evidence="1 2">CCTCC AA 208026</strain>
    </source>
</reference>
<evidence type="ECO:0000313" key="1">
    <source>
        <dbReference type="EMBL" id="RCG26158.1"/>
    </source>
</evidence>
<comment type="caution">
    <text evidence="1">The sequence shown here is derived from an EMBL/GenBank/DDBJ whole genome shotgun (WGS) entry which is preliminary data.</text>
</comment>
<dbReference type="AlphaFoldDB" id="A0A367F715"/>
<evidence type="ECO:0000313" key="2">
    <source>
        <dbReference type="Proteomes" id="UP000253094"/>
    </source>
</evidence>
<organism evidence="1 2">
    <name type="scientific">Sphaerisporangium album</name>
    <dbReference type="NCBI Taxonomy" id="509200"/>
    <lineage>
        <taxon>Bacteria</taxon>
        <taxon>Bacillati</taxon>
        <taxon>Actinomycetota</taxon>
        <taxon>Actinomycetes</taxon>
        <taxon>Streptosporangiales</taxon>
        <taxon>Streptosporangiaceae</taxon>
        <taxon>Sphaerisporangium</taxon>
    </lineage>
</organism>
<dbReference type="Proteomes" id="UP000253094">
    <property type="component" value="Unassembled WGS sequence"/>
</dbReference>
<dbReference type="RefSeq" id="WP_114032196.1">
    <property type="nucleotide sequence ID" value="NZ_QOIL01000020.1"/>
</dbReference>
<dbReference type="OrthoDB" id="3502217at2"/>
<sequence length="470" mass="50437">MTESGEDLLGKALVAAIAELAGPKILLVFESGAEGIAVLRVRRDETGTPRGRADHPVPWAGDADVTAERALAIAEGIPGEPAVVIVCTAPEDGRARRAMECLHAAHPRALAFTEAGESVAELLRQAIIDQPLTQSYELVVLKRHPATGQLRLASLPLFGLESRRGDRVEFAVRCEPGDENGTVFAITAWQALRPALLSVHTAELPPGAHTIVAELERPGRVRFTGLPGLARCDTTWEELVAAVPQRLDRPAGPAHLICAVQVSGPEERVRARLDRVGQLLSTLADAQAGRTVVSLIAYGPHVFQRGAPDRPVTVPCWRSSPRRAQEALLLLEERHVRPPEAAGTRDYAYAAQVEDVLAEVTHRLGGDGRERTALLTVGDRPPHPPRANASEILPCPRRLDWEALLAGLENRLALGAICDQPPERAHPVWSRLGAAALAHLDAMDVDELGEALGLVASQGRRVPFPFSAAS</sequence>
<name>A0A367F715_9ACTN</name>